<protein>
    <submittedName>
        <fullName evidence="2">SGNH/GDSL hydrolase family protein</fullName>
    </submittedName>
</protein>
<gene>
    <name evidence="2" type="ORF">ACFYXQ_07345</name>
</gene>
<name>A0ABW6RUA3_9NOCA</name>
<dbReference type="Pfam" id="PF14606">
    <property type="entry name" value="Lipase_GDSL_3"/>
    <property type="match status" value="1"/>
</dbReference>
<dbReference type="SUPFAM" id="SSF52266">
    <property type="entry name" value="SGNH hydrolase"/>
    <property type="match status" value="1"/>
</dbReference>
<accession>A0ABW6RUA3</accession>
<evidence type="ECO:0000313" key="2">
    <source>
        <dbReference type="EMBL" id="MFF3567585.1"/>
    </source>
</evidence>
<feature type="domain" description="SGNH hydrolase-type esterase" evidence="1">
    <location>
        <begin position="75"/>
        <end position="249"/>
    </location>
</feature>
<keyword evidence="3" id="KW-1185">Reference proteome</keyword>
<dbReference type="GO" id="GO:0016787">
    <property type="term" value="F:hydrolase activity"/>
    <property type="evidence" value="ECO:0007669"/>
    <property type="project" value="UniProtKB-KW"/>
</dbReference>
<keyword evidence="2" id="KW-0378">Hydrolase</keyword>
<organism evidence="2 3">
    <name type="scientific">Nocardia jiangxiensis</name>
    <dbReference type="NCBI Taxonomy" id="282685"/>
    <lineage>
        <taxon>Bacteria</taxon>
        <taxon>Bacillati</taxon>
        <taxon>Actinomycetota</taxon>
        <taxon>Actinomycetes</taxon>
        <taxon>Mycobacteriales</taxon>
        <taxon>Nocardiaceae</taxon>
        <taxon>Nocardia</taxon>
    </lineage>
</organism>
<dbReference type="InterPro" id="IPR013830">
    <property type="entry name" value="SGNH_hydro"/>
</dbReference>
<dbReference type="InterPro" id="IPR036514">
    <property type="entry name" value="SGNH_hydro_sf"/>
</dbReference>
<reference evidence="2 3" key="1">
    <citation type="submission" date="2024-10" db="EMBL/GenBank/DDBJ databases">
        <title>The Natural Products Discovery Center: Release of the First 8490 Sequenced Strains for Exploring Actinobacteria Biosynthetic Diversity.</title>
        <authorList>
            <person name="Kalkreuter E."/>
            <person name="Kautsar S.A."/>
            <person name="Yang D."/>
            <person name="Bader C.D."/>
            <person name="Teijaro C.N."/>
            <person name="Fluegel L."/>
            <person name="Davis C.M."/>
            <person name="Simpson J.R."/>
            <person name="Lauterbach L."/>
            <person name="Steele A.D."/>
            <person name="Gui C."/>
            <person name="Meng S."/>
            <person name="Li G."/>
            <person name="Viehrig K."/>
            <person name="Ye F."/>
            <person name="Su P."/>
            <person name="Kiefer A.F."/>
            <person name="Nichols A."/>
            <person name="Cepeda A.J."/>
            <person name="Yan W."/>
            <person name="Fan B."/>
            <person name="Jiang Y."/>
            <person name="Adhikari A."/>
            <person name="Zheng C.-J."/>
            <person name="Schuster L."/>
            <person name="Cowan T.M."/>
            <person name="Smanski M.J."/>
            <person name="Chevrette M.G."/>
            <person name="De Carvalho L.P.S."/>
            <person name="Shen B."/>
        </authorList>
    </citation>
    <scope>NUCLEOTIDE SEQUENCE [LARGE SCALE GENOMIC DNA]</scope>
    <source>
        <strain evidence="2 3">NPDC002593</strain>
    </source>
</reference>
<evidence type="ECO:0000259" key="1">
    <source>
        <dbReference type="Pfam" id="PF14606"/>
    </source>
</evidence>
<proteinExistence type="predicted"/>
<dbReference type="EMBL" id="JBIAQY010000002">
    <property type="protein sequence ID" value="MFF3567585.1"/>
    <property type="molecule type" value="Genomic_DNA"/>
</dbReference>
<comment type="caution">
    <text evidence="2">The sequence shown here is derived from an EMBL/GenBank/DDBJ whole genome shotgun (WGS) entry which is preliminary data.</text>
</comment>
<sequence length="266" mass="27791">MPAPTMAEAFVVRTAGSVTRVRLPNDFGTVEIPLPPREPPQTVQIYLPEHVELVIDAITPVGGDIAPAPRGPRWVVYGDSISQGWSVTEAGLAWPSLVAESLGLDLVNLGFAGSARGELLTADAIGGSDAAAVAVVWGTNAWSSLPTDVGQIAETMRVFLTAVRQGLPEVSVVVVSPIVRPDAEDARNRFGATLSDLRGALESAVRRFAESAADTRITLVPGLDLVPAEELVDGIHPGDAGHRSLAAGVAPHVAAGLELLAENRRQ</sequence>
<evidence type="ECO:0000313" key="3">
    <source>
        <dbReference type="Proteomes" id="UP001601992"/>
    </source>
</evidence>
<dbReference type="Gene3D" id="3.40.50.1110">
    <property type="entry name" value="SGNH hydrolase"/>
    <property type="match status" value="1"/>
</dbReference>
<dbReference type="RefSeq" id="WP_157186355.1">
    <property type="nucleotide sequence ID" value="NZ_JBIAQY010000002.1"/>
</dbReference>
<dbReference type="Proteomes" id="UP001601992">
    <property type="component" value="Unassembled WGS sequence"/>
</dbReference>